<dbReference type="InterPro" id="IPR011583">
    <property type="entry name" value="Chitinase_II/V-like_cat"/>
</dbReference>
<feature type="disulfide bond" evidence="4">
    <location>
        <begin position="78"/>
        <end position="82"/>
    </location>
</feature>
<accession>A0A179FEC7</accession>
<dbReference type="InterPro" id="IPR053214">
    <property type="entry name" value="LysM12-like"/>
</dbReference>
<dbReference type="EMBL" id="LSBI01000028">
    <property type="protein sequence ID" value="OAQ63874.1"/>
    <property type="molecule type" value="Genomic_DNA"/>
</dbReference>
<dbReference type="Proteomes" id="UP000078340">
    <property type="component" value="Unassembled WGS sequence"/>
</dbReference>
<evidence type="ECO:0000259" key="7">
    <source>
        <dbReference type="PROSITE" id="PS51910"/>
    </source>
</evidence>
<dbReference type="OMA" id="DYICSAT"/>
<keyword evidence="3" id="KW-0843">Virulence</keyword>
<dbReference type="PROSITE" id="PS00026">
    <property type="entry name" value="CHIT_BIND_I_1"/>
    <property type="match status" value="1"/>
</dbReference>
<protein>
    <recommendedName>
        <fullName evidence="1">chitinase</fullName>
        <ecNumber evidence="1">3.2.1.14</ecNumber>
    </recommendedName>
</protein>
<dbReference type="Gene3D" id="3.30.60.10">
    <property type="entry name" value="Endochitinase-like"/>
    <property type="match status" value="2"/>
</dbReference>
<dbReference type="SUPFAM" id="SSF57016">
    <property type="entry name" value="Plant lectins/antimicrobial peptides"/>
    <property type="match status" value="2"/>
</dbReference>
<dbReference type="CDD" id="cd06921">
    <property type="entry name" value="ChtBD1_GH19_hevein"/>
    <property type="match status" value="1"/>
</dbReference>
<feature type="region of interest" description="Disordered" evidence="5">
    <location>
        <begin position="1"/>
        <end position="28"/>
    </location>
</feature>
<dbReference type="PANTHER" id="PTHR47700:SF2">
    <property type="entry name" value="CHITINASE"/>
    <property type="match status" value="1"/>
</dbReference>
<feature type="compositionally biased region" description="Basic residues" evidence="5">
    <location>
        <begin position="7"/>
        <end position="17"/>
    </location>
</feature>
<dbReference type="InterPro" id="IPR001223">
    <property type="entry name" value="Glyco_hydro18_cat"/>
</dbReference>
<dbReference type="InterPro" id="IPR001002">
    <property type="entry name" value="Chitin-bd_1"/>
</dbReference>
<reference evidence="8 9" key="1">
    <citation type="submission" date="2016-02" db="EMBL/GenBank/DDBJ databases">
        <title>Biosynthesis of antibiotic leucinostatins and their inhibition on Phytophthora in bio-control Purpureocillium lilacinum.</title>
        <authorList>
            <person name="Wang G."/>
            <person name="Liu Z."/>
            <person name="Lin R."/>
            <person name="Li E."/>
            <person name="Mao Z."/>
            <person name="Ling J."/>
            <person name="Yin W."/>
            <person name="Xie B."/>
        </authorList>
    </citation>
    <scope>NUCLEOTIDE SEQUENCE [LARGE SCALE GENOMIC DNA]</scope>
    <source>
        <strain evidence="8">PLFJ-1</strain>
    </source>
</reference>
<comment type="caution">
    <text evidence="4">Lacks conserved residue(s) required for the propagation of feature annotation.</text>
</comment>
<sequence length="418" mass="45641">MPVGAHSHGHSHRHLVHRGSEKQSGVSRALSLRESSLTAGVGGQGDYTCGPDRPCYNGACCGEGGWCGYSPKYCGTGCQSNCDAKAECGEYAATVGASCPLNVCCSEFGFCGTTSEFCNAGCQSNCKQPKPSGPPSNVQKRVIGYWEAWNMQHPCGNMNIGQIPVNMLTHLNVAFAYISQDFAITNMDGVSLETYRNIGNLKSRNPNLKIVISLGGWAFSDPGSWRNVFPTMVSSKENRAAFIQNLLGFLSEYGYDGVGEPIWVSKAIAVPDIDPSKALLSLSRHREAELCDHANRLPDWEYPGAEDRGGSKTDANNYVALLTEMREAINRSGRSYIVTFTAPTSYWYLRNFDIKGMEPYVDWINVMSYDLHGVWDKSNPIGNHVLAHTNLTEISLAFDLVGCSQARKPVYITGINVD</sequence>
<dbReference type="PROSITE" id="PS51910">
    <property type="entry name" value="GH18_2"/>
    <property type="match status" value="1"/>
</dbReference>
<evidence type="ECO:0000313" key="8">
    <source>
        <dbReference type="EMBL" id="OAQ63874.1"/>
    </source>
</evidence>
<comment type="caution">
    <text evidence="8">The sequence shown here is derived from an EMBL/GenBank/DDBJ whole genome shotgun (WGS) entry which is preliminary data.</text>
</comment>
<evidence type="ECO:0000259" key="6">
    <source>
        <dbReference type="PROSITE" id="PS50941"/>
    </source>
</evidence>
<dbReference type="Pfam" id="PF00704">
    <property type="entry name" value="Glyco_hydro_18"/>
    <property type="match status" value="2"/>
</dbReference>
<evidence type="ECO:0000256" key="2">
    <source>
        <dbReference type="ARBA" id="ARBA00022669"/>
    </source>
</evidence>
<evidence type="ECO:0000313" key="9">
    <source>
        <dbReference type="Proteomes" id="UP000078340"/>
    </source>
</evidence>
<organism evidence="8 9">
    <name type="scientific">Purpureocillium lilacinum</name>
    <name type="common">Paecilomyces lilacinus</name>
    <dbReference type="NCBI Taxonomy" id="33203"/>
    <lineage>
        <taxon>Eukaryota</taxon>
        <taxon>Fungi</taxon>
        <taxon>Dikarya</taxon>
        <taxon>Ascomycota</taxon>
        <taxon>Pezizomycotina</taxon>
        <taxon>Sordariomycetes</taxon>
        <taxon>Hypocreomycetidae</taxon>
        <taxon>Hypocreales</taxon>
        <taxon>Ophiocordycipitaceae</taxon>
        <taxon>Purpureocillium</taxon>
    </lineage>
</organism>
<keyword evidence="4" id="KW-1015">Disulfide bond</keyword>
<dbReference type="GO" id="GO:0008061">
    <property type="term" value="F:chitin binding"/>
    <property type="evidence" value="ECO:0007669"/>
    <property type="project" value="UniProtKB-UniRule"/>
</dbReference>
<gene>
    <name evidence="8" type="ORF">VFPFJ_11335</name>
</gene>
<name>A0A179FEC7_PURLI</name>
<dbReference type="PANTHER" id="PTHR47700">
    <property type="entry name" value="V CHITINASE, PUTATIVE (AFU_ORTHOLOGUE AFUA_6G13720)-RELATED"/>
    <property type="match status" value="1"/>
</dbReference>
<dbReference type="InterPro" id="IPR036861">
    <property type="entry name" value="Endochitinase-like_sf"/>
</dbReference>
<feature type="domain" description="GH18" evidence="7">
    <location>
        <begin position="140"/>
        <end position="418"/>
    </location>
</feature>
<dbReference type="EC" id="3.2.1.14" evidence="1"/>
<dbReference type="STRING" id="33203.A0A179FEC7"/>
<feature type="domain" description="Chitin-binding type-1" evidence="6">
    <location>
        <begin position="85"/>
        <end position="128"/>
    </location>
</feature>
<proteinExistence type="predicted"/>
<evidence type="ECO:0000256" key="5">
    <source>
        <dbReference type="SAM" id="MobiDB-lite"/>
    </source>
</evidence>
<dbReference type="Gene3D" id="3.20.20.80">
    <property type="entry name" value="Glycosidases"/>
    <property type="match status" value="1"/>
</dbReference>
<feature type="disulfide bond" evidence="4">
    <location>
        <begin position="55"/>
        <end position="67"/>
    </location>
</feature>
<dbReference type="InterPro" id="IPR017853">
    <property type="entry name" value="GH"/>
</dbReference>
<dbReference type="InterPro" id="IPR018371">
    <property type="entry name" value="Chitin-binding_1_CS"/>
</dbReference>
<dbReference type="GO" id="GO:0005975">
    <property type="term" value="P:carbohydrate metabolic process"/>
    <property type="evidence" value="ECO:0007669"/>
    <property type="project" value="InterPro"/>
</dbReference>
<feature type="domain" description="Chitin-binding type-1" evidence="6">
    <location>
        <begin position="46"/>
        <end position="84"/>
    </location>
</feature>
<dbReference type="AlphaFoldDB" id="A0A179FEC7"/>
<dbReference type="Pfam" id="PF00187">
    <property type="entry name" value="Chitin_bind_1"/>
    <property type="match status" value="1"/>
</dbReference>
<evidence type="ECO:0000256" key="3">
    <source>
        <dbReference type="ARBA" id="ARBA00023026"/>
    </source>
</evidence>
<dbReference type="SMART" id="SM00270">
    <property type="entry name" value="ChtBD1"/>
    <property type="match status" value="2"/>
</dbReference>
<feature type="disulfide bond" evidence="4">
    <location>
        <begin position="122"/>
        <end position="126"/>
    </location>
</feature>
<dbReference type="PROSITE" id="PS50941">
    <property type="entry name" value="CHIT_BIND_I_2"/>
    <property type="match status" value="2"/>
</dbReference>
<evidence type="ECO:0000256" key="1">
    <source>
        <dbReference type="ARBA" id="ARBA00012729"/>
    </source>
</evidence>
<dbReference type="GO" id="GO:0008843">
    <property type="term" value="F:endochitinase activity"/>
    <property type="evidence" value="ECO:0007669"/>
    <property type="project" value="UniProtKB-EC"/>
</dbReference>
<feature type="disulfide bond" evidence="4">
    <location>
        <begin position="104"/>
        <end position="118"/>
    </location>
</feature>
<feature type="disulfide bond" evidence="4">
    <location>
        <begin position="60"/>
        <end position="74"/>
    </location>
</feature>
<feature type="disulfide bond" evidence="4">
    <location>
        <begin position="99"/>
        <end position="111"/>
    </location>
</feature>
<keyword evidence="2 4" id="KW-0147">Chitin-binding</keyword>
<evidence type="ECO:0000256" key="4">
    <source>
        <dbReference type="PROSITE-ProRule" id="PRU00261"/>
    </source>
</evidence>
<dbReference type="SUPFAM" id="SSF51445">
    <property type="entry name" value="(Trans)glycosidases"/>
    <property type="match status" value="2"/>
</dbReference>
<dbReference type="SMART" id="SM00636">
    <property type="entry name" value="Glyco_18"/>
    <property type="match status" value="1"/>
</dbReference>